<dbReference type="PANTHER" id="PTHR11926">
    <property type="entry name" value="GLUCOSYL/GLUCURONOSYL TRANSFERASES"/>
    <property type="match status" value="1"/>
</dbReference>
<comment type="caution">
    <text evidence="3">The sequence shown here is derived from an EMBL/GenBank/DDBJ whole genome shotgun (WGS) entry which is preliminary data.</text>
</comment>
<dbReference type="Proteomes" id="UP000265566">
    <property type="component" value="Chromosome 6"/>
</dbReference>
<protein>
    <submittedName>
        <fullName evidence="3">Putative 7-deoxyloganetin glucosyltransferase</fullName>
        <ecNumber evidence="3">2.4.1.324</ecNumber>
    </submittedName>
</protein>
<dbReference type="EMBL" id="PSQE01000006">
    <property type="protein sequence ID" value="RHN50161.1"/>
    <property type="molecule type" value="Genomic_DNA"/>
</dbReference>
<evidence type="ECO:0000256" key="1">
    <source>
        <dbReference type="ARBA" id="ARBA00009995"/>
    </source>
</evidence>
<proteinExistence type="inferred from homology"/>
<evidence type="ECO:0000313" key="3">
    <source>
        <dbReference type="EMBL" id="RHN50161.1"/>
    </source>
</evidence>
<comment type="similarity">
    <text evidence="1">Belongs to the UDP-glycosyltransferase family.</text>
</comment>
<keyword evidence="3" id="KW-0328">Glycosyltransferase</keyword>
<dbReference type="GO" id="GO:0016757">
    <property type="term" value="F:glycosyltransferase activity"/>
    <property type="evidence" value="ECO:0007669"/>
    <property type="project" value="UniProtKB-KW"/>
</dbReference>
<keyword evidence="3" id="KW-0808">Transferase</keyword>
<organism evidence="3">
    <name type="scientific">Medicago truncatula</name>
    <name type="common">Barrel medic</name>
    <name type="synonym">Medicago tribuloides</name>
    <dbReference type="NCBI Taxonomy" id="3880"/>
    <lineage>
        <taxon>Eukaryota</taxon>
        <taxon>Viridiplantae</taxon>
        <taxon>Streptophyta</taxon>
        <taxon>Embryophyta</taxon>
        <taxon>Tracheophyta</taxon>
        <taxon>Spermatophyta</taxon>
        <taxon>Magnoliopsida</taxon>
        <taxon>eudicotyledons</taxon>
        <taxon>Gunneridae</taxon>
        <taxon>Pentapetalae</taxon>
        <taxon>rosids</taxon>
        <taxon>fabids</taxon>
        <taxon>Fabales</taxon>
        <taxon>Fabaceae</taxon>
        <taxon>Papilionoideae</taxon>
        <taxon>50 kb inversion clade</taxon>
        <taxon>NPAAA clade</taxon>
        <taxon>Hologalegina</taxon>
        <taxon>IRL clade</taxon>
        <taxon>Trifolieae</taxon>
        <taxon>Medicago</taxon>
    </lineage>
</organism>
<evidence type="ECO:0000256" key="2">
    <source>
        <dbReference type="SAM" id="Phobius"/>
    </source>
</evidence>
<dbReference type="EC" id="2.4.1.324" evidence="3"/>
<sequence>MPFTIQAAEEHALPIVLFSTGSACSFLSALHFCTLFQKGLIPLKDESYLTNGYLDNRVDGIPGLQNFRLKDLLDVLRTTNPNDFRVNFIIETEDRFHKASTIVFNTYDELESGVLNALYSMFPSLYTIGPLTSLLNQTPHNH</sequence>
<feature type="transmembrane region" description="Helical" evidence="2">
    <location>
        <begin position="12"/>
        <end position="36"/>
    </location>
</feature>
<dbReference type="Gramene" id="rna34416">
    <property type="protein sequence ID" value="RHN50161.1"/>
    <property type="gene ID" value="gene34416"/>
</dbReference>
<dbReference type="Gene3D" id="3.40.50.2000">
    <property type="entry name" value="Glycogen Phosphorylase B"/>
    <property type="match status" value="1"/>
</dbReference>
<keyword evidence="2" id="KW-1133">Transmembrane helix</keyword>
<dbReference type="SUPFAM" id="SSF53756">
    <property type="entry name" value="UDP-Glycosyltransferase/glycogen phosphorylase"/>
    <property type="match status" value="1"/>
</dbReference>
<reference evidence="3" key="1">
    <citation type="journal article" date="2018" name="Nat. Plants">
        <title>Whole-genome landscape of Medicago truncatula symbiotic genes.</title>
        <authorList>
            <person name="Pecrix Y."/>
            <person name="Gamas P."/>
            <person name="Carrere S."/>
        </authorList>
    </citation>
    <scope>NUCLEOTIDE SEQUENCE</scope>
    <source>
        <tissue evidence="3">Leaves</tissue>
    </source>
</reference>
<gene>
    <name evidence="3" type="ORF">MtrunA17_Chr6g0454381</name>
</gene>
<dbReference type="AlphaFoldDB" id="A0A396HC75"/>
<accession>A0A396HC75</accession>
<keyword evidence="2" id="KW-0472">Membrane</keyword>
<name>A0A396HC75_MEDTR</name>
<dbReference type="PANTHER" id="PTHR11926:SF1188">
    <property type="entry name" value="FAMILY PROTEIN, PUTATIVE-RELATED"/>
    <property type="match status" value="1"/>
</dbReference>
<keyword evidence="2" id="KW-0812">Transmembrane</keyword>